<dbReference type="AlphaFoldDB" id="A0A915EDM7"/>
<feature type="compositionally biased region" description="Polar residues" evidence="1">
    <location>
        <begin position="29"/>
        <end position="43"/>
    </location>
</feature>
<accession>A0A915EDM7</accession>
<evidence type="ECO:0000313" key="2">
    <source>
        <dbReference type="Proteomes" id="UP000887574"/>
    </source>
</evidence>
<evidence type="ECO:0000256" key="1">
    <source>
        <dbReference type="SAM" id="MobiDB-lite"/>
    </source>
</evidence>
<name>A0A915EDM7_9BILA</name>
<feature type="compositionally biased region" description="Low complexity" evidence="1">
    <location>
        <begin position="1"/>
        <end position="17"/>
    </location>
</feature>
<evidence type="ECO:0000313" key="3">
    <source>
        <dbReference type="WBParaSite" id="jg5238"/>
    </source>
</evidence>
<protein>
    <submittedName>
        <fullName evidence="3">Uncharacterized protein</fullName>
    </submittedName>
</protein>
<keyword evidence="2" id="KW-1185">Reference proteome</keyword>
<reference evidence="3" key="1">
    <citation type="submission" date="2022-11" db="UniProtKB">
        <authorList>
            <consortium name="WormBaseParasite"/>
        </authorList>
    </citation>
    <scope>IDENTIFICATION</scope>
</reference>
<organism evidence="2 3">
    <name type="scientific">Ditylenchus dipsaci</name>
    <dbReference type="NCBI Taxonomy" id="166011"/>
    <lineage>
        <taxon>Eukaryota</taxon>
        <taxon>Metazoa</taxon>
        <taxon>Ecdysozoa</taxon>
        <taxon>Nematoda</taxon>
        <taxon>Chromadorea</taxon>
        <taxon>Rhabditida</taxon>
        <taxon>Tylenchina</taxon>
        <taxon>Tylenchomorpha</taxon>
        <taxon>Sphaerularioidea</taxon>
        <taxon>Anguinidae</taxon>
        <taxon>Anguininae</taxon>
        <taxon>Ditylenchus</taxon>
    </lineage>
</organism>
<dbReference type="Proteomes" id="UP000887574">
    <property type="component" value="Unplaced"/>
</dbReference>
<dbReference type="WBParaSite" id="jg5238">
    <property type="protein sequence ID" value="jg5238"/>
    <property type="gene ID" value="jg5238"/>
</dbReference>
<feature type="region of interest" description="Disordered" evidence="1">
    <location>
        <begin position="1"/>
        <end position="44"/>
    </location>
</feature>
<proteinExistence type="predicted"/>
<sequence>MLPTSPSPSTSSSPCSSEEGGFAPHSTHNHQQQHTASTQQPPTATVDFGFVNQLNSTVVNLAGLRQEGFAPGLGAANTNSSSTNSSNSISSGTNHIQLMSQMVHGLTPEGVKLEAGSSSSTADAKPFAQDTSSLDYQSAAAAAVFQQHNFVYYNNPFCGTSAPAWPYGVAGTPHWSTFNANNKKAGKRVQLCQQKTER</sequence>